<protein>
    <recommendedName>
        <fullName evidence="2">Galectin</fullName>
    </recommendedName>
</protein>
<dbReference type="PANTHER" id="PTHR11346:SF49">
    <property type="entry name" value="GALAPTIN LEC-7-RELATED"/>
    <property type="match status" value="1"/>
</dbReference>
<evidence type="ECO:0000256" key="1">
    <source>
        <dbReference type="ARBA" id="ARBA00022734"/>
    </source>
</evidence>
<dbReference type="InParanoid" id="G0MI04"/>
<dbReference type="STRING" id="135651.G0MI04"/>
<reference evidence="5" key="1">
    <citation type="submission" date="2011-07" db="EMBL/GenBank/DDBJ databases">
        <authorList>
            <consortium name="Caenorhabditis brenneri Sequencing and Analysis Consortium"/>
            <person name="Wilson R.K."/>
        </authorList>
    </citation>
    <scope>NUCLEOTIDE SEQUENCE [LARGE SCALE GENOMIC DNA]</scope>
    <source>
        <strain evidence="5">PB2801</strain>
    </source>
</reference>
<organism evidence="5">
    <name type="scientific">Caenorhabditis brenneri</name>
    <name type="common">Nematode worm</name>
    <dbReference type="NCBI Taxonomy" id="135651"/>
    <lineage>
        <taxon>Eukaryota</taxon>
        <taxon>Metazoa</taxon>
        <taxon>Ecdysozoa</taxon>
        <taxon>Nematoda</taxon>
        <taxon>Chromadorea</taxon>
        <taxon>Rhabditida</taxon>
        <taxon>Rhabditina</taxon>
        <taxon>Rhabditomorpha</taxon>
        <taxon>Rhabditoidea</taxon>
        <taxon>Rhabditidae</taxon>
        <taxon>Peloderinae</taxon>
        <taxon>Caenorhabditis</taxon>
    </lineage>
</organism>
<dbReference type="HOGENOM" id="CLU_037794_3_1_1"/>
<name>G0MI04_CAEBE</name>
<evidence type="ECO:0000313" key="4">
    <source>
        <dbReference type="EMBL" id="EGT59511.1"/>
    </source>
</evidence>
<evidence type="ECO:0000256" key="2">
    <source>
        <dbReference type="RuleBase" id="RU102079"/>
    </source>
</evidence>
<dbReference type="EMBL" id="GL379795">
    <property type="protein sequence ID" value="EGT59511.1"/>
    <property type="molecule type" value="Genomic_DNA"/>
</dbReference>
<proteinExistence type="predicted"/>
<dbReference type="PROSITE" id="PS51304">
    <property type="entry name" value="GALECTIN"/>
    <property type="match status" value="1"/>
</dbReference>
<keyword evidence="5" id="KW-1185">Reference proteome</keyword>
<dbReference type="FunFam" id="2.60.120.200:FF:000213">
    <property type="entry name" value="Galectin"/>
    <property type="match status" value="1"/>
</dbReference>
<dbReference type="PANTHER" id="PTHR11346">
    <property type="entry name" value="GALECTIN"/>
    <property type="match status" value="1"/>
</dbReference>
<dbReference type="GO" id="GO:0016936">
    <property type="term" value="F:galactoside binding"/>
    <property type="evidence" value="ECO:0007669"/>
    <property type="project" value="TreeGrafter"/>
</dbReference>
<dbReference type="FunCoup" id="G0MI04">
    <property type="interactions" value="8"/>
</dbReference>
<sequence>MVRKKWFTRNIKFKQIVNNMYIIENPRVPSVHPIEENLKAGTEIEINGTIHDHNEEFAIELLSGANIILHINFRFEENYEMVLNSFINESWDNEVRHNHPLRSHDPFHIRIYVHEGYYNITVNNDLLVEFDHRFPVVAVQSIGIKGSVEVESIVFKGFEFKTEWNKRQNIVHGAVNYAYDTVPNAPPLAQIEGTQYY</sequence>
<dbReference type="eggNOG" id="KOG3587">
    <property type="taxonomic scope" value="Eukaryota"/>
</dbReference>
<dbReference type="InterPro" id="IPR044156">
    <property type="entry name" value="Galectin-like"/>
</dbReference>
<dbReference type="CDD" id="cd00070">
    <property type="entry name" value="GLECT"/>
    <property type="match status" value="1"/>
</dbReference>
<feature type="domain" description="Galectin" evidence="3">
    <location>
        <begin position="30"/>
        <end position="156"/>
    </location>
</feature>
<evidence type="ECO:0000313" key="5">
    <source>
        <dbReference type="Proteomes" id="UP000008068"/>
    </source>
</evidence>
<accession>G0MI04</accession>
<dbReference type="SMART" id="SM00276">
    <property type="entry name" value="GLECT"/>
    <property type="match status" value="1"/>
</dbReference>
<dbReference type="Proteomes" id="UP000008068">
    <property type="component" value="Unassembled WGS sequence"/>
</dbReference>
<evidence type="ECO:0000259" key="3">
    <source>
        <dbReference type="PROSITE" id="PS51304"/>
    </source>
</evidence>
<dbReference type="OMA" id="HEGYYNI"/>
<dbReference type="SMART" id="SM00908">
    <property type="entry name" value="Gal-bind_lectin"/>
    <property type="match status" value="1"/>
</dbReference>
<dbReference type="AlphaFoldDB" id="G0MI04"/>
<keyword evidence="1 2" id="KW-0430">Lectin</keyword>
<gene>
    <name evidence="4" type="primary">Cbn-lec-7</name>
    <name evidence="4" type="ORF">CAEBREN_11396</name>
</gene>
<dbReference type="Pfam" id="PF00337">
    <property type="entry name" value="Gal-bind_lectin"/>
    <property type="match status" value="1"/>
</dbReference>
<dbReference type="InterPro" id="IPR001079">
    <property type="entry name" value="Galectin_CRD"/>
</dbReference>
<dbReference type="GO" id="GO:0030246">
    <property type="term" value="F:carbohydrate binding"/>
    <property type="evidence" value="ECO:0007669"/>
    <property type="project" value="UniProtKB-UniRule"/>
</dbReference>
<dbReference type="SUPFAM" id="SSF49899">
    <property type="entry name" value="Concanavalin A-like lectins/glucanases"/>
    <property type="match status" value="1"/>
</dbReference>
<dbReference type="InterPro" id="IPR013320">
    <property type="entry name" value="ConA-like_dom_sf"/>
</dbReference>
<dbReference type="Gene3D" id="2.60.120.200">
    <property type="match status" value="1"/>
</dbReference>
<dbReference type="OrthoDB" id="6251307at2759"/>